<protein>
    <recommendedName>
        <fullName evidence="2">Tyr recombinase domain-containing protein</fullName>
    </recommendedName>
</protein>
<organism evidence="3">
    <name type="scientific">marine sediment metagenome</name>
    <dbReference type="NCBI Taxonomy" id="412755"/>
    <lineage>
        <taxon>unclassified sequences</taxon>
        <taxon>metagenomes</taxon>
        <taxon>ecological metagenomes</taxon>
    </lineage>
</organism>
<evidence type="ECO:0000256" key="1">
    <source>
        <dbReference type="ARBA" id="ARBA00023172"/>
    </source>
</evidence>
<gene>
    <name evidence="3" type="ORF">S01H4_29883</name>
</gene>
<dbReference type="PROSITE" id="PS51898">
    <property type="entry name" value="TYR_RECOMBINASE"/>
    <property type="match status" value="1"/>
</dbReference>
<dbReference type="InterPro" id="IPR011010">
    <property type="entry name" value="DNA_brk_join_enz"/>
</dbReference>
<feature type="non-terminal residue" evidence="3">
    <location>
        <position position="1"/>
    </location>
</feature>
<keyword evidence="1" id="KW-0233">DNA recombination</keyword>
<dbReference type="InterPro" id="IPR002104">
    <property type="entry name" value="Integrase_catalytic"/>
</dbReference>
<dbReference type="EMBL" id="BART01015382">
    <property type="protein sequence ID" value="GAG83742.1"/>
    <property type="molecule type" value="Genomic_DNA"/>
</dbReference>
<dbReference type="GO" id="GO:0006310">
    <property type="term" value="P:DNA recombination"/>
    <property type="evidence" value="ECO:0007669"/>
    <property type="project" value="UniProtKB-KW"/>
</dbReference>
<feature type="domain" description="Tyr recombinase" evidence="2">
    <location>
        <begin position="56"/>
        <end position="237"/>
    </location>
</feature>
<reference evidence="3" key="1">
    <citation type="journal article" date="2014" name="Front. Microbiol.">
        <title>High frequency of phylogenetically diverse reductive dehalogenase-homologous genes in deep subseafloor sedimentary metagenomes.</title>
        <authorList>
            <person name="Kawai M."/>
            <person name="Futagami T."/>
            <person name="Toyoda A."/>
            <person name="Takaki Y."/>
            <person name="Nishi S."/>
            <person name="Hori S."/>
            <person name="Arai W."/>
            <person name="Tsubouchi T."/>
            <person name="Morono Y."/>
            <person name="Uchiyama I."/>
            <person name="Ito T."/>
            <person name="Fujiyama A."/>
            <person name="Inagaki F."/>
            <person name="Takami H."/>
        </authorList>
    </citation>
    <scope>NUCLEOTIDE SEQUENCE</scope>
    <source>
        <strain evidence="3">Expedition CK06-06</strain>
    </source>
</reference>
<dbReference type="PANTHER" id="PTHR30349:SF87">
    <property type="entry name" value="TRANSPOSASE A"/>
    <property type="match status" value="1"/>
</dbReference>
<dbReference type="CDD" id="cd00397">
    <property type="entry name" value="DNA_BRE_C"/>
    <property type="match status" value="1"/>
</dbReference>
<dbReference type="Pfam" id="PF00589">
    <property type="entry name" value="Phage_integrase"/>
    <property type="match status" value="1"/>
</dbReference>
<dbReference type="Gene3D" id="1.10.443.10">
    <property type="entry name" value="Intergrase catalytic core"/>
    <property type="match status" value="1"/>
</dbReference>
<proteinExistence type="predicted"/>
<dbReference type="AlphaFoldDB" id="X1BRF1"/>
<dbReference type="SUPFAM" id="SSF56349">
    <property type="entry name" value="DNA breaking-rejoining enzymes"/>
    <property type="match status" value="1"/>
</dbReference>
<dbReference type="GO" id="GO:0003677">
    <property type="term" value="F:DNA binding"/>
    <property type="evidence" value="ECO:0007669"/>
    <property type="project" value="InterPro"/>
</dbReference>
<dbReference type="PANTHER" id="PTHR30349">
    <property type="entry name" value="PHAGE INTEGRASE-RELATED"/>
    <property type="match status" value="1"/>
</dbReference>
<evidence type="ECO:0000313" key="3">
    <source>
        <dbReference type="EMBL" id="GAG83742.1"/>
    </source>
</evidence>
<name>X1BRF1_9ZZZZ</name>
<dbReference type="GO" id="GO:0015074">
    <property type="term" value="P:DNA integration"/>
    <property type="evidence" value="ECO:0007669"/>
    <property type="project" value="InterPro"/>
</dbReference>
<dbReference type="InterPro" id="IPR050090">
    <property type="entry name" value="Tyrosine_recombinase_XerCD"/>
</dbReference>
<comment type="caution">
    <text evidence="3">The sequence shown here is derived from an EMBL/GenBank/DDBJ whole genome shotgun (WGS) entry which is preliminary data.</text>
</comment>
<accession>X1BRF1</accession>
<evidence type="ECO:0000259" key="2">
    <source>
        <dbReference type="PROSITE" id="PS51898"/>
    </source>
</evidence>
<dbReference type="InterPro" id="IPR013762">
    <property type="entry name" value="Integrase-like_cat_sf"/>
</dbReference>
<sequence length="297" mass="34055">KINNMKKSDSSECSEWTKYTYKIVLKTFYKHLFDGEEYPKCVKWIKPKIKNRTKTEPCDVLNFEDVKDLANATDNLRDRAFILFLYESGSRIGELMSIRIKDFTTPDKYGAMVHIPKGKTGARDIRIISSAPAISNWLTQHPNRSNTSSILFCGNSNFNKGEPIEYNNYRKLLLKAKNKTGIDKPVNPHNFRHSRATELSKKLSDSVLCKYMGWVLGSKEAATYVHLNSDDVKNAYDEAHGNKIPDQKRESLKPIKCPRCGINNDPAAKFCQGCSLGLDEKAIMDFDREKTKWQIWL</sequence>